<sequence>MCLHFFFFFSKTKTLGFNKEYFLDHVVTWEEACYFN</sequence>
<accession>A0A0E9UKZ8</accession>
<name>A0A0E9UKZ8_ANGAN</name>
<protein>
    <submittedName>
        <fullName evidence="1">Uncharacterized protein</fullName>
    </submittedName>
</protein>
<proteinExistence type="predicted"/>
<dbReference type="AlphaFoldDB" id="A0A0E9UKZ8"/>
<organism evidence="1">
    <name type="scientific">Anguilla anguilla</name>
    <name type="common">European freshwater eel</name>
    <name type="synonym">Muraena anguilla</name>
    <dbReference type="NCBI Taxonomy" id="7936"/>
    <lineage>
        <taxon>Eukaryota</taxon>
        <taxon>Metazoa</taxon>
        <taxon>Chordata</taxon>
        <taxon>Craniata</taxon>
        <taxon>Vertebrata</taxon>
        <taxon>Euteleostomi</taxon>
        <taxon>Actinopterygii</taxon>
        <taxon>Neopterygii</taxon>
        <taxon>Teleostei</taxon>
        <taxon>Anguilliformes</taxon>
        <taxon>Anguillidae</taxon>
        <taxon>Anguilla</taxon>
    </lineage>
</organism>
<reference evidence="1" key="2">
    <citation type="journal article" date="2015" name="Fish Shellfish Immunol.">
        <title>Early steps in the European eel (Anguilla anguilla)-Vibrio vulnificus interaction in the gills: Role of the RtxA13 toxin.</title>
        <authorList>
            <person name="Callol A."/>
            <person name="Pajuelo D."/>
            <person name="Ebbesson L."/>
            <person name="Teles M."/>
            <person name="MacKenzie S."/>
            <person name="Amaro C."/>
        </authorList>
    </citation>
    <scope>NUCLEOTIDE SEQUENCE</scope>
</reference>
<evidence type="ECO:0000313" key="1">
    <source>
        <dbReference type="EMBL" id="JAH66472.1"/>
    </source>
</evidence>
<reference evidence="1" key="1">
    <citation type="submission" date="2014-11" db="EMBL/GenBank/DDBJ databases">
        <authorList>
            <person name="Amaro Gonzalez C."/>
        </authorList>
    </citation>
    <scope>NUCLEOTIDE SEQUENCE</scope>
</reference>
<dbReference type="EMBL" id="GBXM01042105">
    <property type="protein sequence ID" value="JAH66472.1"/>
    <property type="molecule type" value="Transcribed_RNA"/>
</dbReference>